<dbReference type="InterPro" id="IPR020610">
    <property type="entry name" value="Thiolase_AS"/>
</dbReference>
<evidence type="ECO:0000256" key="1">
    <source>
        <dbReference type="ARBA" id="ARBA00005189"/>
    </source>
</evidence>
<dbReference type="NCBIfam" id="TIGR01930">
    <property type="entry name" value="AcCoA-C-Actrans"/>
    <property type="match status" value="1"/>
</dbReference>
<evidence type="ECO:0000256" key="4">
    <source>
        <dbReference type="ARBA" id="ARBA00023315"/>
    </source>
</evidence>
<keyword evidence="3" id="KW-0808">Transferase</keyword>
<gene>
    <name evidence="8" type="ORF">CDAUBV1_LOCUS1565</name>
</gene>
<evidence type="ECO:0000256" key="2">
    <source>
        <dbReference type="ARBA" id="ARBA00010982"/>
    </source>
</evidence>
<comment type="similarity">
    <text evidence="2">Belongs to the thiolase-like superfamily. Thiolase family.</text>
</comment>
<sequence length="939" mass="100893">MVGVDTYPMNSRSSGSNSPVSQSFPDGIRKRETLSSYAPRVPDQSLIEAWERAEDIQLYQPQVDLMDAWSSDGDSVSSSCSSSNSDSLLFEEPACYDQADKAKSKNNLSADHRAIVRSRKNLGLLRRARIYTSEEVIDQAIDRWEAYNRSCSHAMNLLKQQLIDAYIPYALEQYKGAKASPSSSSGAQNWTSLSALEKASARKRCALWHLLRHPVKVENQRHLSCVSKFAVVSSRLAKWRKPAASQQCRYRDPTTTTWEKPCSNLCLPLLAVCAHHLVLLKPAPQTQPESALKSSLSGAANGYDRNCVKTSSGSCMPVANSEALKSSSMPLTLTGDYRKSSVSASTNCLAVATVPCPQVHTSLNHYDDVKKAAVFRSGRFNGKGTGDPGVTSSTTTSAPALQIPSQYLFRRCGGGPDGSCSEPVVAWSSDSRCLLHTATSNYLGSRLPDWCRFVRPNPHLPPSALKLEEGQPCPPSTSNLSISILRILNPSQFLMVCTSTPSSEVFIVVAKRSPIGRISGCLSGLSAHQIGAQVISSVIDDLARRTEDPPTTRARVIQRLEEVIVGQVLTSSCGQNPARQAAVLAGIPYTVPSWGVSMVCGSGLKAICLGCDHLKVSASYSASGGWIIAGGQESMSQAPYATPAGTDRRRIRDQNSNGMKNLGDVPLIDSLMNEGLIDAFLKVRMGETAELLAQTYQVTREDQDSFALQSQRKCAVAQKAGWFDEEITPIRVPPAKPEDEPKIITVDEHPRPGTTLGALSQLKPVFVDNNETGTVTAGNCSGVNDGAAFVLLCRGDQVNVLGAIHPLARIVGWHQVGCEPELMGLTPVAAIRGLLSKVNWTLDSVDLFEINEAFAAQMIVVAKELSIPLDRLNTLGGAIALGHPLGCSGARILVTLVHAMHRLLSKTDQNQPCGKTVRGVAALCIGGGMGIAIALESCS</sequence>
<comment type="pathway">
    <text evidence="1">Lipid metabolism.</text>
</comment>
<feature type="domain" description="Thiolase N-terminal" evidence="6">
    <location>
        <begin position="505"/>
        <end position="794"/>
    </location>
</feature>
<dbReference type="SUPFAM" id="SSF53901">
    <property type="entry name" value="Thiolase-like"/>
    <property type="match status" value="2"/>
</dbReference>
<dbReference type="Pfam" id="PF00108">
    <property type="entry name" value="Thiolase_N"/>
    <property type="match status" value="1"/>
</dbReference>
<evidence type="ECO:0000256" key="5">
    <source>
        <dbReference type="SAM" id="MobiDB-lite"/>
    </source>
</evidence>
<dbReference type="PROSITE" id="PS00098">
    <property type="entry name" value="THIOLASE_1"/>
    <property type="match status" value="1"/>
</dbReference>
<evidence type="ECO:0000259" key="6">
    <source>
        <dbReference type="Pfam" id="PF00108"/>
    </source>
</evidence>
<dbReference type="AlphaFoldDB" id="A0AAV2SYT9"/>
<dbReference type="GO" id="GO:0003988">
    <property type="term" value="F:acetyl-CoA C-acyltransferase activity"/>
    <property type="evidence" value="ECO:0007669"/>
    <property type="project" value="UniProtKB-ARBA"/>
</dbReference>
<dbReference type="EMBL" id="CAXLJL010000057">
    <property type="protein sequence ID" value="CAL5130130.1"/>
    <property type="molecule type" value="Genomic_DNA"/>
</dbReference>
<reference evidence="8" key="1">
    <citation type="submission" date="2024-06" db="EMBL/GenBank/DDBJ databases">
        <authorList>
            <person name="Liu X."/>
            <person name="Lenzi L."/>
            <person name="Haldenby T S."/>
            <person name="Uol C."/>
        </authorList>
    </citation>
    <scope>NUCLEOTIDE SEQUENCE</scope>
</reference>
<dbReference type="Pfam" id="PF02803">
    <property type="entry name" value="Thiolase_C"/>
    <property type="match status" value="1"/>
</dbReference>
<evidence type="ECO:0000313" key="8">
    <source>
        <dbReference type="EMBL" id="CAL5130130.1"/>
    </source>
</evidence>
<dbReference type="PROSITE" id="PS00737">
    <property type="entry name" value="THIOLASE_2"/>
    <property type="match status" value="1"/>
</dbReference>
<dbReference type="PROSITE" id="PS00099">
    <property type="entry name" value="THIOLASE_3"/>
    <property type="match status" value="1"/>
</dbReference>
<evidence type="ECO:0000259" key="7">
    <source>
        <dbReference type="Pfam" id="PF02803"/>
    </source>
</evidence>
<dbReference type="Gene3D" id="3.40.47.10">
    <property type="match status" value="1"/>
</dbReference>
<evidence type="ECO:0000256" key="3">
    <source>
        <dbReference type="ARBA" id="ARBA00022679"/>
    </source>
</evidence>
<comment type="caution">
    <text evidence="8">The sequence shown here is derived from an EMBL/GenBank/DDBJ whole genome shotgun (WGS) entry which is preliminary data.</text>
</comment>
<dbReference type="InterPro" id="IPR020617">
    <property type="entry name" value="Thiolase_C"/>
</dbReference>
<dbReference type="InterPro" id="IPR016039">
    <property type="entry name" value="Thiolase-like"/>
</dbReference>
<feature type="region of interest" description="Disordered" evidence="5">
    <location>
        <begin position="1"/>
        <end position="36"/>
    </location>
</feature>
<feature type="region of interest" description="Disordered" evidence="5">
    <location>
        <begin position="638"/>
        <end position="658"/>
    </location>
</feature>
<feature type="compositionally biased region" description="Low complexity" evidence="5">
    <location>
        <begin position="11"/>
        <end position="23"/>
    </location>
</feature>
<accession>A0AAV2SYT9</accession>
<evidence type="ECO:0000313" key="9">
    <source>
        <dbReference type="Proteomes" id="UP001497525"/>
    </source>
</evidence>
<protein>
    <recommendedName>
        <fullName evidence="10">Acetyl-CoA acetyltransferase</fullName>
    </recommendedName>
</protein>
<dbReference type="PANTHER" id="PTHR18919:SF107">
    <property type="entry name" value="ACETYL-COA ACETYLTRANSFERASE, CYTOSOLIC"/>
    <property type="match status" value="1"/>
</dbReference>
<name>A0AAV2SYT9_CALDB</name>
<dbReference type="Proteomes" id="UP001497525">
    <property type="component" value="Unassembled WGS sequence"/>
</dbReference>
<organism evidence="8 9">
    <name type="scientific">Calicophoron daubneyi</name>
    <name type="common">Rumen fluke</name>
    <name type="synonym">Paramphistomum daubneyi</name>
    <dbReference type="NCBI Taxonomy" id="300641"/>
    <lineage>
        <taxon>Eukaryota</taxon>
        <taxon>Metazoa</taxon>
        <taxon>Spiralia</taxon>
        <taxon>Lophotrochozoa</taxon>
        <taxon>Platyhelminthes</taxon>
        <taxon>Trematoda</taxon>
        <taxon>Digenea</taxon>
        <taxon>Plagiorchiida</taxon>
        <taxon>Pronocephalata</taxon>
        <taxon>Paramphistomoidea</taxon>
        <taxon>Paramphistomidae</taxon>
        <taxon>Calicophoron</taxon>
    </lineage>
</organism>
<feature type="domain" description="Thiolase C-terminal" evidence="7">
    <location>
        <begin position="805"/>
        <end position="936"/>
    </location>
</feature>
<dbReference type="InterPro" id="IPR020616">
    <property type="entry name" value="Thiolase_N"/>
</dbReference>
<proteinExistence type="inferred from homology"/>
<dbReference type="InterPro" id="IPR020615">
    <property type="entry name" value="Thiolase_acyl_enz_int_AS"/>
</dbReference>
<keyword evidence="4" id="KW-0012">Acyltransferase</keyword>
<dbReference type="PANTHER" id="PTHR18919">
    <property type="entry name" value="ACETYL-COA C-ACYLTRANSFERASE"/>
    <property type="match status" value="1"/>
</dbReference>
<dbReference type="CDD" id="cd00751">
    <property type="entry name" value="thiolase"/>
    <property type="match status" value="1"/>
</dbReference>
<evidence type="ECO:0008006" key="10">
    <source>
        <dbReference type="Google" id="ProtNLM"/>
    </source>
</evidence>
<dbReference type="InterPro" id="IPR002155">
    <property type="entry name" value="Thiolase"/>
</dbReference>
<dbReference type="InterPro" id="IPR020613">
    <property type="entry name" value="Thiolase_CS"/>
</dbReference>